<sequence length="887" mass="95050">MMDYVATHASGCRVARAGGVESEMELAYAAVHQLCTPMLDGLDNLPTPQRDALGTAFGLRAGPAPERFVIGLAVLTLLADAAEEQPLVCLIDDLQWVDRASAEILAFVARRLAAEPVALIVATRAPDPDLSTFPKIEVKGLVEPDARVLLDAVLTVRLDEQVRDQLVAETLGNPLALLELPRSLDVQELAGGFGLPAAARRLSAAMEESFRSSVAALPKPTQRLLLTASAEPNGDPALVWSAAALLEVGTDAAAPAVEDGLIDFGTRVRFRHPLVRSVTYRSASVEERQRVHRALAEVTDPQADPDCRAWHRAQGAPGPDEDVAEELERSADRASARGGLAAAAAFLERATMLTREPAQRAARALAAASAKIDAGSTDAAMELLIIAESGPLTDFQRARVDLIRARLAFVTNRGSDAPPLLLKAAERFEPIDPTLSRATYLEALSAAMFAGRLAVGGGVVDVARAAQESPPPSTPRLPDLLVDGLTALYTDGYAAGLPLLRRAVSAAHPATSSDEQLRWLWLAGVAALHIWDDESWAALSARHVELARAAGALTELPLALSSRAVMLVFAGELDAAESLVQEAQTVTEATGERLSPYGALALAALRADEAALRELTATTTRDAMSRGEGIGITVLEWATAVLNNGIGNYEKALAAAGRAAEHPTDLGASPWCLIELIEAAVRSAMMDTATDNLSRLVEMTGASGTEWALGVQARSRALLSDGIEAERSYREAIERLGRTRMRIELGRAHLLYGEWLRRERRLTDARAQLRTAHNMLDAMGAEAFAERARRELHATGETARKRIKNGPELTAQEAQVARLARDGLTNPEIGARLFISARTVQHHLRKVFVKLGISSRSQLDRVLPTDRPPQRSGGAAATRSLRSDRFR</sequence>
<dbReference type="InterPro" id="IPR036388">
    <property type="entry name" value="WH-like_DNA-bd_sf"/>
</dbReference>
<dbReference type="SUPFAM" id="SSF46894">
    <property type="entry name" value="C-terminal effector domain of the bipartite response regulators"/>
    <property type="match status" value="1"/>
</dbReference>
<keyword evidence="2" id="KW-0067">ATP-binding</keyword>
<reference evidence="5 6" key="1">
    <citation type="submission" date="2016-06" db="EMBL/GenBank/DDBJ databases">
        <authorList>
            <person name="Kjaerup R.B."/>
            <person name="Dalgaard T.S."/>
            <person name="Juul-Madsen H.R."/>
        </authorList>
    </citation>
    <scope>NUCLEOTIDE SEQUENCE [LARGE SCALE GENOMIC DNA]</scope>
    <source>
        <strain evidence="5 6">852002-51834_SCH5396731</strain>
    </source>
</reference>
<organism evidence="5 6">
    <name type="scientific">Mycobacterium colombiense</name>
    <dbReference type="NCBI Taxonomy" id="339268"/>
    <lineage>
        <taxon>Bacteria</taxon>
        <taxon>Bacillati</taxon>
        <taxon>Actinomycetota</taxon>
        <taxon>Actinomycetes</taxon>
        <taxon>Mycobacteriales</taxon>
        <taxon>Mycobacteriaceae</taxon>
        <taxon>Mycobacterium</taxon>
        <taxon>Mycobacterium avium complex (MAC)</taxon>
    </lineage>
</organism>
<evidence type="ECO:0000313" key="6">
    <source>
        <dbReference type="Proteomes" id="UP000091914"/>
    </source>
</evidence>
<accession>A0A1A0W142</accession>
<dbReference type="Proteomes" id="UP000091914">
    <property type="component" value="Unassembled WGS sequence"/>
</dbReference>
<dbReference type="EMBL" id="LZSX01000003">
    <property type="protein sequence ID" value="OBB89169.1"/>
    <property type="molecule type" value="Genomic_DNA"/>
</dbReference>
<dbReference type="PANTHER" id="PTHR16305:SF35">
    <property type="entry name" value="TRANSCRIPTIONAL ACTIVATOR DOMAIN"/>
    <property type="match status" value="1"/>
</dbReference>
<dbReference type="GO" id="GO:0003677">
    <property type="term" value="F:DNA binding"/>
    <property type="evidence" value="ECO:0007669"/>
    <property type="project" value="InterPro"/>
</dbReference>
<dbReference type="PANTHER" id="PTHR16305">
    <property type="entry name" value="TESTICULAR SOLUBLE ADENYLYL CYCLASE"/>
    <property type="match status" value="1"/>
</dbReference>
<feature type="region of interest" description="Disordered" evidence="3">
    <location>
        <begin position="860"/>
        <end position="887"/>
    </location>
</feature>
<proteinExistence type="predicted"/>
<evidence type="ECO:0000256" key="1">
    <source>
        <dbReference type="ARBA" id="ARBA00022741"/>
    </source>
</evidence>
<comment type="caution">
    <text evidence="5">The sequence shown here is derived from an EMBL/GenBank/DDBJ whole genome shotgun (WGS) entry which is preliminary data.</text>
</comment>
<dbReference type="CDD" id="cd06170">
    <property type="entry name" value="LuxR_C_like"/>
    <property type="match status" value="1"/>
</dbReference>
<keyword evidence="1" id="KW-0547">Nucleotide-binding</keyword>
<evidence type="ECO:0000256" key="2">
    <source>
        <dbReference type="ARBA" id="ARBA00022840"/>
    </source>
</evidence>
<dbReference type="SMART" id="SM00421">
    <property type="entry name" value="HTH_LUXR"/>
    <property type="match status" value="1"/>
</dbReference>
<dbReference type="InterPro" id="IPR000792">
    <property type="entry name" value="Tscrpt_reg_LuxR_C"/>
</dbReference>
<protein>
    <submittedName>
        <fullName evidence="5">LuxR family transcriptional regulator</fullName>
    </submittedName>
</protein>
<dbReference type="Gene3D" id="1.10.10.10">
    <property type="entry name" value="Winged helix-like DNA-binding domain superfamily/Winged helix DNA-binding domain"/>
    <property type="match status" value="1"/>
</dbReference>
<dbReference type="GO" id="GO:0006355">
    <property type="term" value="P:regulation of DNA-templated transcription"/>
    <property type="evidence" value="ECO:0007669"/>
    <property type="project" value="InterPro"/>
</dbReference>
<name>A0A1A0W142_9MYCO</name>
<evidence type="ECO:0000313" key="5">
    <source>
        <dbReference type="EMBL" id="OBB89169.1"/>
    </source>
</evidence>
<dbReference type="PROSITE" id="PS50043">
    <property type="entry name" value="HTH_LUXR_2"/>
    <property type="match status" value="1"/>
</dbReference>
<dbReference type="PRINTS" id="PR00038">
    <property type="entry name" value="HTHLUXR"/>
</dbReference>
<dbReference type="AlphaFoldDB" id="A0A1A0W142"/>
<dbReference type="GO" id="GO:0004016">
    <property type="term" value="F:adenylate cyclase activity"/>
    <property type="evidence" value="ECO:0007669"/>
    <property type="project" value="TreeGrafter"/>
</dbReference>
<feature type="domain" description="HTH luxR-type" evidence="4">
    <location>
        <begin position="802"/>
        <end position="867"/>
    </location>
</feature>
<dbReference type="GO" id="GO:0005737">
    <property type="term" value="C:cytoplasm"/>
    <property type="evidence" value="ECO:0007669"/>
    <property type="project" value="TreeGrafter"/>
</dbReference>
<evidence type="ECO:0000256" key="3">
    <source>
        <dbReference type="SAM" id="MobiDB-lite"/>
    </source>
</evidence>
<dbReference type="Pfam" id="PF00196">
    <property type="entry name" value="GerE"/>
    <property type="match status" value="1"/>
</dbReference>
<evidence type="ECO:0000259" key="4">
    <source>
        <dbReference type="PROSITE" id="PS50043"/>
    </source>
</evidence>
<dbReference type="InterPro" id="IPR016032">
    <property type="entry name" value="Sig_transdc_resp-reg_C-effctor"/>
</dbReference>
<gene>
    <name evidence="5" type="ORF">A5760_23050</name>
</gene>
<dbReference type="GO" id="GO:0005524">
    <property type="term" value="F:ATP binding"/>
    <property type="evidence" value="ECO:0007669"/>
    <property type="project" value="UniProtKB-KW"/>
</dbReference>